<reference evidence="2 3" key="1">
    <citation type="submission" date="2019-06" db="EMBL/GenBank/DDBJ databases">
        <title>Sequencing the genomes of 1000 actinobacteria strains.</title>
        <authorList>
            <person name="Klenk H.-P."/>
        </authorList>
    </citation>
    <scope>NUCLEOTIDE SEQUENCE [LARGE SCALE GENOMIC DNA]</scope>
    <source>
        <strain evidence="2 3">DSM 25218</strain>
    </source>
</reference>
<dbReference type="GO" id="GO:0015888">
    <property type="term" value="P:thiamine transport"/>
    <property type="evidence" value="ECO:0007669"/>
    <property type="project" value="InterPro"/>
</dbReference>
<keyword evidence="1" id="KW-0732">Signal</keyword>
<dbReference type="Proteomes" id="UP000320209">
    <property type="component" value="Unassembled WGS sequence"/>
</dbReference>
<evidence type="ECO:0000313" key="2">
    <source>
        <dbReference type="EMBL" id="TQL66571.1"/>
    </source>
</evidence>
<dbReference type="AlphaFoldDB" id="A0A543A1V3"/>
<dbReference type="GO" id="GO:0030975">
    <property type="term" value="F:thiamine binding"/>
    <property type="evidence" value="ECO:0007669"/>
    <property type="project" value="InterPro"/>
</dbReference>
<dbReference type="PANTHER" id="PTHR30006">
    <property type="entry name" value="THIAMINE-BINDING PERIPLASMIC PROTEIN-RELATED"/>
    <property type="match status" value="1"/>
</dbReference>
<dbReference type="Pfam" id="PF13343">
    <property type="entry name" value="SBP_bac_6"/>
    <property type="match status" value="1"/>
</dbReference>
<name>A0A543A1V3_9ACTN</name>
<dbReference type="PANTHER" id="PTHR30006:SF2">
    <property type="entry name" value="ABC TRANSPORTER SUBSTRATE-BINDING PROTEIN"/>
    <property type="match status" value="1"/>
</dbReference>
<accession>A0A543A1V3</accession>
<dbReference type="InterPro" id="IPR005948">
    <property type="entry name" value="ThiB-like"/>
</dbReference>
<dbReference type="NCBIfam" id="TIGR01254">
    <property type="entry name" value="sfuA"/>
    <property type="match status" value="1"/>
</dbReference>
<keyword evidence="3" id="KW-1185">Reference proteome</keyword>
<dbReference type="EMBL" id="VFOV01000001">
    <property type="protein sequence ID" value="TQL66571.1"/>
    <property type="molecule type" value="Genomic_DNA"/>
</dbReference>
<evidence type="ECO:0000256" key="1">
    <source>
        <dbReference type="ARBA" id="ARBA00022729"/>
    </source>
</evidence>
<gene>
    <name evidence="2" type="ORF">FB381_0434</name>
</gene>
<proteinExistence type="predicted"/>
<dbReference type="GO" id="GO:0030976">
    <property type="term" value="F:thiamine pyrophosphate binding"/>
    <property type="evidence" value="ECO:0007669"/>
    <property type="project" value="TreeGrafter"/>
</dbReference>
<dbReference type="SUPFAM" id="SSF53850">
    <property type="entry name" value="Periplasmic binding protein-like II"/>
    <property type="match status" value="1"/>
</dbReference>
<organism evidence="2 3">
    <name type="scientific">Nocardioides albertanoniae</name>
    <dbReference type="NCBI Taxonomy" id="1175486"/>
    <lineage>
        <taxon>Bacteria</taxon>
        <taxon>Bacillati</taxon>
        <taxon>Actinomycetota</taxon>
        <taxon>Actinomycetes</taxon>
        <taxon>Propionibacteriales</taxon>
        <taxon>Nocardioidaceae</taxon>
        <taxon>Nocardioides</taxon>
    </lineage>
</organism>
<dbReference type="Gene3D" id="3.40.190.10">
    <property type="entry name" value="Periplasmic binding protein-like II"/>
    <property type="match status" value="2"/>
</dbReference>
<comment type="caution">
    <text evidence="2">The sequence shown here is derived from an EMBL/GenBank/DDBJ whole genome shotgun (WGS) entry which is preliminary data.</text>
</comment>
<sequence length="380" mass="40588">MRTPRAADPPNLLRLTPAKGVRVRKRRPAITATAIAAVSALLLGACGSTSTEPDSKPSGGADDKSVVLLTHDSFTLPKEVLAEFKEKTGYTAEIRHAGDGGELTTKIAMDTGNPDGDAVFGLDNTFASRAIDQGALESYTPAKVPEGVSEFDLPGDDDHFLTPVDNGSVCVNVDTEWFAAKKLAPPRSLDDLAKPAYKDLLVTPGAATSTPGMAFLLATIAEYGEDDWESYWGKLIDNGAKVVDGWDQAYYSDFTQGGGKGKRPIVVSYDSSPAFTLEDGKSTTAALLDTCFRQVEYAGVLKGADHPEGAQALIDFLLTDSVQEALPESMYVFPVSSSAQLPADWAKHAKQPTSPLSVDPEEIEENREAWLATWSDTIAQ</sequence>
<evidence type="ECO:0000313" key="3">
    <source>
        <dbReference type="Proteomes" id="UP000320209"/>
    </source>
</evidence>
<dbReference type="GO" id="GO:0030288">
    <property type="term" value="C:outer membrane-bounded periplasmic space"/>
    <property type="evidence" value="ECO:0007669"/>
    <property type="project" value="TreeGrafter"/>
</dbReference>
<protein>
    <submittedName>
        <fullName evidence="2">Thiamine transport system substrate-binding protein</fullName>
    </submittedName>
</protein>